<gene>
    <name evidence="1" type="ORF">STRTUCAR8_08179</name>
</gene>
<keyword evidence="2" id="KW-1185">Reference proteome</keyword>
<dbReference type="AlphaFoldDB" id="L7F639"/>
<accession>L7F639</accession>
<comment type="caution">
    <text evidence="1">The sequence shown here is derived from an EMBL/GenBank/DDBJ whole genome shotgun (WGS) entry which is preliminary data.</text>
</comment>
<evidence type="ECO:0000313" key="2">
    <source>
        <dbReference type="Proteomes" id="UP000010931"/>
    </source>
</evidence>
<protein>
    <submittedName>
        <fullName evidence="1">Uncharacterized protein</fullName>
    </submittedName>
</protein>
<sequence length="37" mass="4359">MTRYVPDRGRFSRAGRELYGHTVGGLRPRRPGRTRWS</sequence>
<proteinExistence type="predicted"/>
<name>L7F639_STRT8</name>
<dbReference type="EMBL" id="AEJB01000328">
    <property type="protein sequence ID" value="ELP66767.1"/>
    <property type="molecule type" value="Genomic_DNA"/>
</dbReference>
<dbReference type="PATRIC" id="fig|698760.3.peg.4463"/>
<evidence type="ECO:0000313" key="1">
    <source>
        <dbReference type="EMBL" id="ELP66767.1"/>
    </source>
</evidence>
<dbReference type="Proteomes" id="UP000010931">
    <property type="component" value="Unassembled WGS sequence"/>
</dbReference>
<reference evidence="1 2" key="1">
    <citation type="journal article" date="2011" name="Plasmid">
        <title>Streptomyces turgidiscabies Car8 contains a modular pathogenicity island that shares virulence genes with other actinobacterial plant pathogens.</title>
        <authorList>
            <person name="Huguet-Tapia J.C."/>
            <person name="Badger J.H."/>
            <person name="Loria R."/>
            <person name="Pettis G.S."/>
        </authorList>
    </citation>
    <scope>NUCLEOTIDE SEQUENCE [LARGE SCALE GENOMIC DNA]</scope>
    <source>
        <strain evidence="1 2">Car8</strain>
    </source>
</reference>
<organism evidence="1 2">
    <name type="scientific">Streptomyces turgidiscabies (strain Car8)</name>
    <dbReference type="NCBI Taxonomy" id="698760"/>
    <lineage>
        <taxon>Bacteria</taxon>
        <taxon>Bacillati</taxon>
        <taxon>Actinomycetota</taxon>
        <taxon>Actinomycetes</taxon>
        <taxon>Kitasatosporales</taxon>
        <taxon>Streptomycetaceae</taxon>
        <taxon>Streptomyces</taxon>
    </lineage>
</organism>